<evidence type="ECO:0000256" key="1">
    <source>
        <dbReference type="ARBA" id="ARBA00004273"/>
    </source>
</evidence>
<dbReference type="SUPFAM" id="SSF46565">
    <property type="entry name" value="Chaperone J-domain"/>
    <property type="match status" value="1"/>
</dbReference>
<protein>
    <recommendedName>
        <fullName evidence="9">DnaJ domain containing protein</fullName>
    </recommendedName>
</protein>
<reference evidence="7 8" key="1">
    <citation type="submission" date="2020-08" db="EMBL/GenBank/DDBJ databases">
        <authorList>
            <person name="Newling K."/>
            <person name="Davey J."/>
            <person name="Forrester S."/>
        </authorList>
    </citation>
    <scope>NUCLEOTIDE SEQUENCE [LARGE SCALE GENOMIC DNA]</scope>
    <source>
        <strain evidence="8">Crithidia deanei Carvalho (ATCC PRA-265)</strain>
    </source>
</reference>
<keyword evidence="6" id="KW-0472">Membrane</keyword>
<dbReference type="PANTHER" id="PTHR12763:SF28">
    <property type="entry name" value="GEO10507P1-RELATED"/>
    <property type="match status" value="1"/>
</dbReference>
<sequence>MVAPIIAGVLVGGALYYASRVIPRIIRRVNAQHSATAARYVPYEYGFQNTMSEREAYLLLEFPESQAGAAFRRPPEEEVKKQYRAVMKDFHSDIGGTPFIATKLNEAKDILIK</sequence>
<dbReference type="InterPro" id="IPR036869">
    <property type="entry name" value="J_dom_sf"/>
</dbReference>
<keyword evidence="8" id="KW-1185">Reference proteome</keyword>
<gene>
    <name evidence="7" type="ORF">ADEAN_000726100</name>
</gene>
<dbReference type="Proteomes" id="UP000515908">
    <property type="component" value="Chromosome 15"/>
</dbReference>
<dbReference type="OrthoDB" id="240298at2759"/>
<evidence type="ECO:0000256" key="5">
    <source>
        <dbReference type="ARBA" id="ARBA00023128"/>
    </source>
</evidence>
<accession>A0A7G2CNF3</accession>
<evidence type="ECO:0008006" key="9">
    <source>
        <dbReference type="Google" id="ProtNLM"/>
    </source>
</evidence>
<keyword evidence="2" id="KW-0812">Transmembrane</keyword>
<evidence type="ECO:0000313" key="8">
    <source>
        <dbReference type="Proteomes" id="UP000515908"/>
    </source>
</evidence>
<keyword evidence="3" id="KW-0999">Mitochondrion inner membrane</keyword>
<organism evidence="7 8">
    <name type="scientific">Angomonas deanei</name>
    <dbReference type="NCBI Taxonomy" id="59799"/>
    <lineage>
        <taxon>Eukaryota</taxon>
        <taxon>Discoba</taxon>
        <taxon>Euglenozoa</taxon>
        <taxon>Kinetoplastea</taxon>
        <taxon>Metakinetoplastina</taxon>
        <taxon>Trypanosomatida</taxon>
        <taxon>Trypanosomatidae</taxon>
        <taxon>Strigomonadinae</taxon>
        <taxon>Angomonas</taxon>
    </lineage>
</organism>
<keyword evidence="4" id="KW-1133">Transmembrane helix</keyword>
<name>A0A7G2CNF3_9TRYP</name>
<evidence type="ECO:0000256" key="2">
    <source>
        <dbReference type="ARBA" id="ARBA00022692"/>
    </source>
</evidence>
<dbReference type="GO" id="GO:0001405">
    <property type="term" value="C:PAM complex, Tim23 associated import motor"/>
    <property type="evidence" value="ECO:0007669"/>
    <property type="project" value="TreeGrafter"/>
</dbReference>
<dbReference type="PANTHER" id="PTHR12763">
    <property type="match status" value="1"/>
</dbReference>
<keyword evidence="5" id="KW-0496">Mitochondrion</keyword>
<evidence type="ECO:0000313" key="7">
    <source>
        <dbReference type="EMBL" id="CAD2219752.1"/>
    </source>
</evidence>
<dbReference type="AlphaFoldDB" id="A0A7G2CNF3"/>
<comment type="subcellular location">
    <subcellularLocation>
        <location evidence="1">Mitochondrion inner membrane</location>
    </subcellularLocation>
</comment>
<dbReference type="GO" id="GO:0001671">
    <property type="term" value="F:ATPase activator activity"/>
    <property type="evidence" value="ECO:0007669"/>
    <property type="project" value="TreeGrafter"/>
</dbReference>
<proteinExistence type="predicted"/>
<dbReference type="GO" id="GO:0030150">
    <property type="term" value="P:protein import into mitochondrial matrix"/>
    <property type="evidence" value="ECO:0007669"/>
    <property type="project" value="TreeGrafter"/>
</dbReference>
<dbReference type="Gene3D" id="1.10.287.110">
    <property type="entry name" value="DnaJ domain"/>
    <property type="match status" value="1"/>
</dbReference>
<dbReference type="VEuPathDB" id="TriTrypDB:ADEAN_000726100"/>
<evidence type="ECO:0000256" key="4">
    <source>
        <dbReference type="ARBA" id="ARBA00022989"/>
    </source>
</evidence>
<dbReference type="EMBL" id="LR877159">
    <property type="protein sequence ID" value="CAD2219752.1"/>
    <property type="molecule type" value="Genomic_DNA"/>
</dbReference>
<evidence type="ECO:0000256" key="6">
    <source>
        <dbReference type="ARBA" id="ARBA00023136"/>
    </source>
</evidence>
<evidence type="ECO:0000256" key="3">
    <source>
        <dbReference type="ARBA" id="ARBA00022792"/>
    </source>
</evidence>